<accession>A0A9X4XMI6</accession>
<evidence type="ECO:0000313" key="1">
    <source>
        <dbReference type="EMBL" id="MTW17905.1"/>
    </source>
</evidence>
<reference evidence="1 2" key="1">
    <citation type="submission" date="2019-11" db="EMBL/GenBank/DDBJ databases">
        <title>Whole-genome sequence of Rhodoplanes serenus DSM 18633, type strain.</title>
        <authorList>
            <person name="Kyndt J.A."/>
            <person name="Meyer T.E."/>
        </authorList>
    </citation>
    <scope>NUCLEOTIDE SEQUENCE [LARGE SCALE GENOMIC DNA]</scope>
    <source>
        <strain evidence="1 2">DSM 18633</strain>
    </source>
</reference>
<evidence type="ECO:0000313" key="2">
    <source>
        <dbReference type="Proteomes" id="UP000438991"/>
    </source>
</evidence>
<proteinExistence type="predicted"/>
<dbReference type="RefSeq" id="WP_155480504.1">
    <property type="nucleotide sequence ID" value="NZ_WNKV01000013.1"/>
</dbReference>
<organism evidence="1 2">
    <name type="scientific">Rhodoplanes serenus</name>
    <dbReference type="NCBI Taxonomy" id="200615"/>
    <lineage>
        <taxon>Bacteria</taxon>
        <taxon>Pseudomonadati</taxon>
        <taxon>Pseudomonadota</taxon>
        <taxon>Alphaproteobacteria</taxon>
        <taxon>Hyphomicrobiales</taxon>
        <taxon>Nitrobacteraceae</taxon>
        <taxon>Rhodoplanes</taxon>
    </lineage>
</organism>
<gene>
    <name evidence="1" type="ORF">GJ689_16990</name>
</gene>
<dbReference type="Proteomes" id="UP000438991">
    <property type="component" value="Unassembled WGS sequence"/>
</dbReference>
<sequence>MGGKITDRLRINTLYRNWSDRDEAVVFDGCDRARCGLDATSFRREVGASIAPTRRARHIAPIGRARHMAPWRTIEVICAEDRTHV</sequence>
<protein>
    <submittedName>
        <fullName evidence="1">Uncharacterized protein</fullName>
    </submittedName>
</protein>
<name>A0A9X4XMI6_9BRAD</name>
<dbReference type="AlphaFoldDB" id="A0A9X4XMI6"/>
<comment type="caution">
    <text evidence="1">The sequence shown here is derived from an EMBL/GenBank/DDBJ whole genome shotgun (WGS) entry which is preliminary data.</text>
</comment>
<dbReference type="EMBL" id="WNKV01000013">
    <property type="protein sequence ID" value="MTW17905.1"/>
    <property type="molecule type" value="Genomic_DNA"/>
</dbReference>